<dbReference type="FunFam" id="3.30.70.240:FF:000001">
    <property type="entry name" value="Elongation factor G"/>
    <property type="match status" value="1"/>
</dbReference>
<dbReference type="PANTHER" id="PTHR43261:SF1">
    <property type="entry name" value="RIBOSOME-RELEASING FACTOR 2, MITOCHONDRIAL"/>
    <property type="match status" value="1"/>
</dbReference>
<evidence type="ECO:0000256" key="2">
    <source>
        <dbReference type="ARBA" id="ARBA00022741"/>
    </source>
</evidence>
<dbReference type="CDD" id="cd16262">
    <property type="entry name" value="EFG_III"/>
    <property type="match status" value="1"/>
</dbReference>
<feature type="non-terminal residue" evidence="8">
    <location>
        <position position="701"/>
    </location>
</feature>
<dbReference type="Gene3D" id="3.30.70.240">
    <property type="match status" value="1"/>
</dbReference>
<dbReference type="InterPro" id="IPR031157">
    <property type="entry name" value="G_TR_CS"/>
</dbReference>
<dbReference type="Pfam" id="PF00009">
    <property type="entry name" value="GTP_EFTU"/>
    <property type="match status" value="1"/>
</dbReference>
<dbReference type="Proteomes" id="UP000177360">
    <property type="component" value="Unassembled WGS sequence"/>
</dbReference>
<evidence type="ECO:0000313" key="9">
    <source>
        <dbReference type="Proteomes" id="UP000177360"/>
    </source>
</evidence>
<dbReference type="GO" id="GO:0005525">
    <property type="term" value="F:GTP binding"/>
    <property type="evidence" value="ECO:0007669"/>
    <property type="project" value="UniProtKB-UniRule"/>
</dbReference>
<dbReference type="Gene3D" id="3.30.230.10">
    <property type="match status" value="1"/>
</dbReference>
<dbReference type="FunFam" id="3.40.50.300:FF:000029">
    <property type="entry name" value="Elongation factor G"/>
    <property type="match status" value="1"/>
</dbReference>
<evidence type="ECO:0000256" key="1">
    <source>
        <dbReference type="ARBA" id="ARBA00005870"/>
    </source>
</evidence>
<keyword evidence="4" id="KW-0648">Protein biosynthesis</keyword>
<sequence>MPRQYPLEKYRDIGIIAHIDAGKTTVSERVLFYTGVSHKIGEVHEGDTIMDWMEQERERGITITSAAITCFWTLQGMERKKENEYRINLIDTPGHIDFTVEVQRSLRVLDGAVVVFDGVAGVEPQSETVWRQADKFNVSRICFINKLDRIGASFERSLASILEKLTPNAVALQIPIGEEDHFEGVIDLMKMKALKYEGELGQTVKEEEIPQNLLETAKKWREKMIEKIVAEDEKILEKYLSGKEISIEEMRNILRKSVLDYKLVPVLCGSALKNKGVQEMIDAVCYYLPSPKDMPPVKGTDLKTGGEAQRRVDDGEKFSALAFKVATDPYVGALTFFRVYSGYLAKGSYVLNSITGEKERIGRILRMHSNEREEVDEVFAGDIAATVGLKNTKTGNTLCDETAPIILEKIVFPEPVISIRIEPKSKTDQEKMGLALKRLSDEDPTFRVKGDIETGETIISGMGELHLDIIVDRMKREFKVEASVGRPQVAYRETIKMEAEAEGKYIRQSGGRGQYGHACLKVEPKKQGEGFEFIDEIKGGTIPKEFIPAIEKGVKEAADKGVLAGYMMVDLSVTLFDGSFHEVDSSENAFKIAGSMAFQEAVRRAKPVLLEPVMKLEVIAPAGFFGDAIGDLSARRGKVDETKDRLNLKVIDAKVPLAEMFGYATSLRSLTEGRGTFTMEFSHYEEVPGNISQEIIEGKRK</sequence>
<dbReference type="SUPFAM" id="SSF50447">
    <property type="entry name" value="Translation proteins"/>
    <property type="match status" value="1"/>
</dbReference>
<dbReference type="InterPro" id="IPR009022">
    <property type="entry name" value="EFG_III"/>
</dbReference>
<dbReference type="Pfam" id="PF14492">
    <property type="entry name" value="EFG_III"/>
    <property type="match status" value="1"/>
</dbReference>
<dbReference type="HAMAP" id="MF_00054_B">
    <property type="entry name" value="EF_G_EF_2_B"/>
    <property type="match status" value="1"/>
</dbReference>
<organism evidence="8 9">
    <name type="scientific">Candidatus Nealsonbacteria bacterium RIFCSPHIGHO2_01_FULL_38_55</name>
    <dbReference type="NCBI Taxonomy" id="1801664"/>
    <lineage>
        <taxon>Bacteria</taxon>
        <taxon>Candidatus Nealsoniibacteriota</taxon>
    </lineage>
</organism>
<dbReference type="CDD" id="cd01886">
    <property type="entry name" value="EF-G"/>
    <property type="match status" value="1"/>
</dbReference>
<dbReference type="InterPro" id="IPR005225">
    <property type="entry name" value="Small_GTP-bd"/>
</dbReference>
<dbReference type="InterPro" id="IPR004161">
    <property type="entry name" value="EFTu-like_2"/>
</dbReference>
<dbReference type="SUPFAM" id="SSF54980">
    <property type="entry name" value="EF-G C-terminal domain-like"/>
    <property type="match status" value="2"/>
</dbReference>
<dbReference type="PROSITE" id="PS51722">
    <property type="entry name" value="G_TR_2"/>
    <property type="match status" value="1"/>
</dbReference>
<dbReference type="PRINTS" id="PR00315">
    <property type="entry name" value="ELONGATNFCT"/>
</dbReference>
<dbReference type="NCBIfam" id="TIGR00231">
    <property type="entry name" value="small_GTP"/>
    <property type="match status" value="1"/>
</dbReference>
<dbReference type="PANTHER" id="PTHR43261">
    <property type="entry name" value="TRANSLATION ELONGATION FACTOR G-RELATED"/>
    <property type="match status" value="1"/>
</dbReference>
<dbReference type="GO" id="GO:0003924">
    <property type="term" value="F:GTPase activity"/>
    <property type="evidence" value="ECO:0007669"/>
    <property type="project" value="InterPro"/>
</dbReference>
<dbReference type="PROSITE" id="PS00301">
    <property type="entry name" value="G_TR_1"/>
    <property type="match status" value="1"/>
</dbReference>
<dbReference type="InterPro" id="IPR035649">
    <property type="entry name" value="EFG_V"/>
</dbReference>
<dbReference type="SMART" id="SM00889">
    <property type="entry name" value="EFG_IV"/>
    <property type="match status" value="1"/>
</dbReference>
<dbReference type="NCBIfam" id="NF009381">
    <property type="entry name" value="PRK12740.1-5"/>
    <property type="match status" value="1"/>
</dbReference>
<dbReference type="InterPro" id="IPR000640">
    <property type="entry name" value="EFG_V-like"/>
</dbReference>
<name>A0A1G2E3J6_9BACT</name>
<dbReference type="InterPro" id="IPR027417">
    <property type="entry name" value="P-loop_NTPase"/>
</dbReference>
<dbReference type="AlphaFoldDB" id="A0A1G2E3J6"/>
<dbReference type="InterPro" id="IPR014721">
    <property type="entry name" value="Ribsml_uS5_D2-typ_fold_subgr"/>
</dbReference>
<proteinExistence type="inferred from homology"/>
<evidence type="ECO:0000256" key="3">
    <source>
        <dbReference type="ARBA" id="ARBA00022768"/>
    </source>
</evidence>
<protein>
    <recommendedName>
        <fullName evidence="6">Elongation factor G</fullName>
    </recommendedName>
</protein>
<keyword evidence="2" id="KW-0547">Nucleotide-binding</keyword>
<dbReference type="Gene3D" id="3.30.70.870">
    <property type="entry name" value="Elongation Factor G (Translational Gtpase), domain 3"/>
    <property type="match status" value="1"/>
</dbReference>
<dbReference type="Pfam" id="PF00679">
    <property type="entry name" value="EFG_C"/>
    <property type="match status" value="1"/>
</dbReference>
<dbReference type="SUPFAM" id="SSF54211">
    <property type="entry name" value="Ribosomal protein S5 domain 2-like"/>
    <property type="match status" value="1"/>
</dbReference>
<dbReference type="InterPro" id="IPR004540">
    <property type="entry name" value="Transl_elong_EFG/EF2"/>
</dbReference>
<reference evidence="8 9" key="1">
    <citation type="journal article" date="2016" name="Nat. Commun.">
        <title>Thousands of microbial genomes shed light on interconnected biogeochemical processes in an aquifer system.</title>
        <authorList>
            <person name="Anantharaman K."/>
            <person name="Brown C.T."/>
            <person name="Hug L.A."/>
            <person name="Sharon I."/>
            <person name="Castelle C.J."/>
            <person name="Probst A.J."/>
            <person name="Thomas B.C."/>
            <person name="Singh A."/>
            <person name="Wilkins M.J."/>
            <person name="Karaoz U."/>
            <person name="Brodie E.L."/>
            <person name="Williams K.H."/>
            <person name="Hubbard S.S."/>
            <person name="Banfield J.F."/>
        </authorList>
    </citation>
    <scope>NUCLEOTIDE SEQUENCE [LARGE SCALE GENOMIC DNA]</scope>
</reference>
<dbReference type="GO" id="GO:0032790">
    <property type="term" value="P:ribosome disassembly"/>
    <property type="evidence" value="ECO:0007669"/>
    <property type="project" value="TreeGrafter"/>
</dbReference>
<dbReference type="FunFam" id="2.40.30.10:FF:000006">
    <property type="entry name" value="Elongation factor G"/>
    <property type="match status" value="1"/>
</dbReference>
<dbReference type="SUPFAM" id="SSF52540">
    <property type="entry name" value="P-loop containing nucleoside triphosphate hydrolases"/>
    <property type="match status" value="1"/>
</dbReference>
<dbReference type="GO" id="GO:0003746">
    <property type="term" value="F:translation elongation factor activity"/>
    <property type="evidence" value="ECO:0007669"/>
    <property type="project" value="UniProtKB-UniRule"/>
</dbReference>
<evidence type="ECO:0000313" key="8">
    <source>
        <dbReference type="EMBL" id="OGZ20325.1"/>
    </source>
</evidence>
<dbReference type="InterPro" id="IPR035647">
    <property type="entry name" value="EFG_III/V"/>
</dbReference>
<dbReference type="CDD" id="cd01434">
    <property type="entry name" value="EFG_mtEFG1_IV"/>
    <property type="match status" value="1"/>
</dbReference>
<dbReference type="InterPro" id="IPR009000">
    <property type="entry name" value="Transl_B-barrel_sf"/>
</dbReference>
<accession>A0A1G2E3J6</accession>
<comment type="caution">
    <text evidence="8">The sequence shown here is derived from an EMBL/GenBank/DDBJ whole genome shotgun (WGS) entry which is preliminary data.</text>
</comment>
<dbReference type="FunFam" id="3.30.70.870:FF:000001">
    <property type="entry name" value="Elongation factor G"/>
    <property type="match status" value="1"/>
</dbReference>
<dbReference type="CDD" id="cd04088">
    <property type="entry name" value="EFG_mtEFG_II"/>
    <property type="match status" value="1"/>
</dbReference>
<dbReference type="CDD" id="cd03713">
    <property type="entry name" value="EFG_mtEFG_C"/>
    <property type="match status" value="1"/>
</dbReference>
<dbReference type="InterPro" id="IPR000795">
    <property type="entry name" value="T_Tr_GTP-bd_dom"/>
</dbReference>
<comment type="similarity">
    <text evidence="1">Belongs to the TRAFAC class translation factor GTPase superfamily. Classic translation factor GTPase family. EF-G/EF-2 subfamily.</text>
</comment>
<feature type="domain" description="Tr-type G" evidence="7">
    <location>
        <begin position="8"/>
        <end position="292"/>
    </location>
</feature>
<evidence type="ECO:0000256" key="4">
    <source>
        <dbReference type="ARBA" id="ARBA00022917"/>
    </source>
</evidence>
<keyword evidence="3 8" id="KW-0251">Elongation factor</keyword>
<dbReference type="Gene3D" id="2.40.30.10">
    <property type="entry name" value="Translation factors"/>
    <property type="match status" value="1"/>
</dbReference>
<dbReference type="FunFam" id="3.30.230.10:FF:000003">
    <property type="entry name" value="Elongation factor G"/>
    <property type="match status" value="1"/>
</dbReference>
<evidence type="ECO:0000259" key="7">
    <source>
        <dbReference type="PROSITE" id="PS51722"/>
    </source>
</evidence>
<dbReference type="SMART" id="SM00838">
    <property type="entry name" value="EFG_C"/>
    <property type="match status" value="1"/>
</dbReference>
<keyword evidence="5" id="KW-0342">GTP-binding</keyword>
<dbReference type="Pfam" id="PF03144">
    <property type="entry name" value="GTP_EFTU_D2"/>
    <property type="match status" value="1"/>
</dbReference>
<dbReference type="Pfam" id="PF03764">
    <property type="entry name" value="EFG_IV"/>
    <property type="match status" value="1"/>
</dbReference>
<dbReference type="InterPro" id="IPR047872">
    <property type="entry name" value="EFG_IV"/>
</dbReference>
<evidence type="ECO:0000256" key="6">
    <source>
        <dbReference type="NCBIfam" id="TIGR00484"/>
    </source>
</evidence>
<dbReference type="InterPro" id="IPR020568">
    <property type="entry name" value="Ribosomal_Su5_D2-typ_SF"/>
</dbReference>
<dbReference type="EMBL" id="MHLZ01000003">
    <property type="protein sequence ID" value="OGZ20325.1"/>
    <property type="molecule type" value="Genomic_DNA"/>
</dbReference>
<dbReference type="Gene3D" id="3.40.50.300">
    <property type="entry name" value="P-loop containing nucleotide triphosphate hydrolases"/>
    <property type="match status" value="1"/>
</dbReference>
<dbReference type="InterPro" id="IPR005517">
    <property type="entry name" value="Transl_elong_EFG/EF2_IV"/>
</dbReference>
<evidence type="ECO:0000256" key="5">
    <source>
        <dbReference type="ARBA" id="ARBA00023134"/>
    </source>
</evidence>
<gene>
    <name evidence="8" type="ORF">A2626_00535</name>
</gene>
<dbReference type="NCBIfam" id="TIGR00484">
    <property type="entry name" value="EF-G"/>
    <property type="match status" value="1"/>
</dbReference>
<dbReference type="InterPro" id="IPR041095">
    <property type="entry name" value="EFG_II"/>
</dbReference>